<dbReference type="GO" id="GO:0012505">
    <property type="term" value="C:endomembrane system"/>
    <property type="evidence" value="ECO:0007669"/>
    <property type="project" value="UniProtKB-SubCell"/>
</dbReference>
<dbReference type="Proteomes" id="UP000265816">
    <property type="component" value="Unassembled WGS sequence"/>
</dbReference>
<feature type="domain" description="DUF1232" evidence="6">
    <location>
        <begin position="76"/>
        <end position="111"/>
    </location>
</feature>
<evidence type="ECO:0000256" key="3">
    <source>
        <dbReference type="ARBA" id="ARBA00022989"/>
    </source>
</evidence>
<reference evidence="7 8" key="1">
    <citation type="submission" date="2018-08" db="EMBL/GenBank/DDBJ databases">
        <title>Bacillus jemisoniae sp. nov., Bacillus chryseoplanitiae sp. nov., Bacillus resnikiae sp. nov., and Bacillus frankliniae sp. nov., isolated from Viking spacecraft and associated surfaces.</title>
        <authorList>
            <person name="Seuylemezian A."/>
            <person name="Vaishampayan P."/>
        </authorList>
    </citation>
    <scope>NUCLEOTIDE SEQUENCE [LARGE SCALE GENOMIC DNA]</scope>
    <source>
        <strain evidence="7 8">JJ-247</strain>
    </source>
</reference>
<evidence type="ECO:0000256" key="2">
    <source>
        <dbReference type="ARBA" id="ARBA00022692"/>
    </source>
</evidence>
<evidence type="ECO:0000259" key="6">
    <source>
        <dbReference type="Pfam" id="PF06803"/>
    </source>
</evidence>
<keyword evidence="2 5" id="KW-0812">Transmembrane</keyword>
<evidence type="ECO:0000313" key="7">
    <source>
        <dbReference type="EMBL" id="RID87775.1"/>
    </source>
</evidence>
<dbReference type="Pfam" id="PF06803">
    <property type="entry name" value="DUF1232"/>
    <property type="match status" value="1"/>
</dbReference>
<dbReference type="AlphaFoldDB" id="A0A398BCH7"/>
<feature type="transmembrane region" description="Helical" evidence="5">
    <location>
        <begin position="71"/>
        <end position="90"/>
    </location>
</feature>
<protein>
    <submittedName>
        <fullName evidence="7">DUF1232 domain-containing protein</fullName>
    </submittedName>
</protein>
<gene>
    <name evidence="7" type="ORF">D1970_02715</name>
</gene>
<evidence type="ECO:0000313" key="8">
    <source>
        <dbReference type="Proteomes" id="UP000265816"/>
    </source>
</evidence>
<sequence>MLGRKKYEIGYKKYENHANDYLKNPERADRLLKAAQQKAFRRKSSLSEIWSNLILLFDLIRSWRKGEYKKISAKTLVTVIAAIIYFVSPIDIVPDFLVGIGIIDDVAVLSFVLKQLSAELLDYSHWKEETNKIIDSPDGPVTK</sequence>
<keyword evidence="3 5" id="KW-1133">Transmembrane helix</keyword>
<dbReference type="RefSeq" id="WP_119111347.1">
    <property type="nucleotide sequence ID" value="NZ_CBCSEO010000001.1"/>
</dbReference>
<proteinExistence type="predicted"/>
<organism evidence="7 8">
    <name type="scientific">Mesobacillus zeae</name>
    <dbReference type="NCBI Taxonomy" id="1917180"/>
    <lineage>
        <taxon>Bacteria</taxon>
        <taxon>Bacillati</taxon>
        <taxon>Bacillota</taxon>
        <taxon>Bacilli</taxon>
        <taxon>Bacillales</taxon>
        <taxon>Bacillaceae</taxon>
        <taxon>Mesobacillus</taxon>
    </lineage>
</organism>
<dbReference type="OrthoDB" id="9793277at2"/>
<accession>A0A398BCH7</accession>
<name>A0A398BCH7_9BACI</name>
<evidence type="ECO:0000256" key="4">
    <source>
        <dbReference type="ARBA" id="ARBA00023136"/>
    </source>
</evidence>
<comment type="caution">
    <text evidence="7">The sequence shown here is derived from an EMBL/GenBank/DDBJ whole genome shotgun (WGS) entry which is preliminary data.</text>
</comment>
<dbReference type="InterPro" id="IPR010652">
    <property type="entry name" value="DUF1232"/>
</dbReference>
<keyword evidence="4 5" id="KW-0472">Membrane</keyword>
<keyword evidence="8" id="KW-1185">Reference proteome</keyword>
<evidence type="ECO:0000256" key="1">
    <source>
        <dbReference type="ARBA" id="ARBA00004127"/>
    </source>
</evidence>
<evidence type="ECO:0000256" key="5">
    <source>
        <dbReference type="SAM" id="Phobius"/>
    </source>
</evidence>
<comment type="subcellular location">
    <subcellularLocation>
        <location evidence="1">Endomembrane system</location>
        <topology evidence="1">Multi-pass membrane protein</topology>
    </subcellularLocation>
</comment>
<dbReference type="EMBL" id="QWVT01000008">
    <property type="protein sequence ID" value="RID87775.1"/>
    <property type="molecule type" value="Genomic_DNA"/>
</dbReference>